<keyword evidence="4 6" id="KW-0804">Transcription</keyword>
<dbReference type="KEGG" id="lel:PVL30_000429"/>
<proteinExistence type="inferred from homology"/>
<dbReference type="InParanoid" id="A5DSV3"/>
<comment type="subcellular location">
    <subcellularLocation>
        <location evidence="1 6">Nucleus</location>
    </subcellularLocation>
</comment>
<comment type="subunit">
    <text evidence="6">Component of the Mediator complex.</text>
</comment>
<dbReference type="GO" id="GO:0006357">
    <property type="term" value="P:regulation of transcription by RNA polymerase II"/>
    <property type="evidence" value="ECO:0007669"/>
    <property type="project" value="InterPro"/>
</dbReference>
<protein>
    <recommendedName>
        <fullName evidence="6">Mediator of RNA polymerase II transcription subunit 10</fullName>
    </recommendedName>
    <alternativeName>
        <fullName evidence="6">Mediator complex subunit 10</fullName>
    </alternativeName>
</protein>
<comment type="function">
    <text evidence="6">Component of the Mediator complex, a coactivator involved in the regulated transcription of nearly all RNA polymerase II-dependent genes. Mediator functions as a bridge to convey information from gene-specific regulatory proteins to the basal RNA polymerase II transcription machinery. Mediator is recruited to promoters by direct interactions with regulatory proteins and serves as a scaffold for the assembly of a functional preinitiation complex with RNA polymerase II and the general transcription factors.</text>
</comment>
<keyword evidence="5 6" id="KW-0539">Nucleus</keyword>
<dbReference type="FunCoup" id="A5DSV3">
    <property type="interactions" value="555"/>
</dbReference>
<sequence length="147" mass="16499">MTTTQLVPNDNSSKELIEIADQISNIIESFIEVGILVHDNQGTPQSNAALSSKMQQLTRQLKHLSNVDPKLIEDYKIPIDVISYVEDGRNPDIYTREFVEVSAKLNARLKGKMQGFAKLQEVLGDKLQTEFPRLEKGVENVKTRTSG</sequence>
<dbReference type="OrthoDB" id="337270at2759"/>
<dbReference type="GO" id="GO:0003712">
    <property type="term" value="F:transcription coregulator activity"/>
    <property type="evidence" value="ECO:0007669"/>
    <property type="project" value="InterPro"/>
</dbReference>
<evidence type="ECO:0000256" key="6">
    <source>
        <dbReference type="RuleBase" id="RU364146"/>
    </source>
</evidence>
<evidence type="ECO:0000313" key="8">
    <source>
        <dbReference type="Proteomes" id="UP000001996"/>
    </source>
</evidence>
<dbReference type="eggNOG" id="KOG3046">
    <property type="taxonomic scope" value="Eukaryota"/>
</dbReference>
<keyword evidence="6" id="KW-0010">Activator</keyword>
<name>A5DSV3_LODEL</name>
<dbReference type="GeneID" id="5235175"/>
<reference evidence="7 8" key="1">
    <citation type="journal article" date="2009" name="Nature">
        <title>Evolution of pathogenicity and sexual reproduction in eight Candida genomes.</title>
        <authorList>
            <person name="Butler G."/>
            <person name="Rasmussen M.D."/>
            <person name="Lin M.F."/>
            <person name="Santos M.A."/>
            <person name="Sakthikumar S."/>
            <person name="Munro C.A."/>
            <person name="Rheinbay E."/>
            <person name="Grabherr M."/>
            <person name="Forche A."/>
            <person name="Reedy J.L."/>
            <person name="Agrafioti I."/>
            <person name="Arnaud M.B."/>
            <person name="Bates S."/>
            <person name="Brown A.J."/>
            <person name="Brunke S."/>
            <person name="Costanzo M.C."/>
            <person name="Fitzpatrick D.A."/>
            <person name="de Groot P.W."/>
            <person name="Harris D."/>
            <person name="Hoyer L.L."/>
            <person name="Hube B."/>
            <person name="Klis F.M."/>
            <person name="Kodira C."/>
            <person name="Lennard N."/>
            <person name="Logue M.E."/>
            <person name="Martin R."/>
            <person name="Neiman A.M."/>
            <person name="Nikolaou E."/>
            <person name="Quail M.A."/>
            <person name="Quinn J."/>
            <person name="Santos M.C."/>
            <person name="Schmitzberger F.F."/>
            <person name="Sherlock G."/>
            <person name="Shah P."/>
            <person name="Silverstein K.A."/>
            <person name="Skrzypek M.S."/>
            <person name="Soll D."/>
            <person name="Staggs R."/>
            <person name="Stansfield I."/>
            <person name="Stumpf M.P."/>
            <person name="Sudbery P.E."/>
            <person name="Srikantha T."/>
            <person name="Zeng Q."/>
            <person name="Berman J."/>
            <person name="Berriman M."/>
            <person name="Heitman J."/>
            <person name="Gow N.A."/>
            <person name="Lorenz M.C."/>
            <person name="Birren B.W."/>
            <person name="Kellis M."/>
            <person name="Cuomo C.A."/>
        </authorList>
    </citation>
    <scope>NUCLEOTIDE SEQUENCE [LARGE SCALE GENOMIC DNA]</scope>
    <source>
        <strain evidence="8">ATCC 11503 / BCRC 21390 / CBS 2605 / JCM 1781 / NBRC 1676 / NRRL YB-4239</strain>
    </source>
</reference>
<evidence type="ECO:0000256" key="3">
    <source>
        <dbReference type="ARBA" id="ARBA00023015"/>
    </source>
</evidence>
<evidence type="ECO:0000256" key="2">
    <source>
        <dbReference type="ARBA" id="ARBA00005389"/>
    </source>
</evidence>
<keyword evidence="3 6" id="KW-0805">Transcription regulation</keyword>
<dbReference type="Pfam" id="PF09748">
    <property type="entry name" value="Med10"/>
    <property type="match status" value="1"/>
</dbReference>
<dbReference type="AlphaFoldDB" id="A5DSV3"/>
<comment type="similarity">
    <text evidence="2 6">Belongs to the Mediator complex subunit 10 family.</text>
</comment>
<dbReference type="Proteomes" id="UP000001996">
    <property type="component" value="Unassembled WGS sequence"/>
</dbReference>
<gene>
    <name evidence="6" type="primary">MED10</name>
    <name evidence="7" type="ORF">LELG_00439</name>
</gene>
<evidence type="ECO:0000256" key="4">
    <source>
        <dbReference type="ARBA" id="ARBA00023163"/>
    </source>
</evidence>
<dbReference type="GO" id="GO:0016592">
    <property type="term" value="C:mediator complex"/>
    <property type="evidence" value="ECO:0007669"/>
    <property type="project" value="InterPro"/>
</dbReference>
<dbReference type="VEuPathDB" id="FungiDB:LELG_00439"/>
<evidence type="ECO:0000313" key="7">
    <source>
        <dbReference type="EMBL" id="EDK42261.1"/>
    </source>
</evidence>
<evidence type="ECO:0000256" key="5">
    <source>
        <dbReference type="ARBA" id="ARBA00023242"/>
    </source>
</evidence>
<dbReference type="InterPro" id="IPR019145">
    <property type="entry name" value="Mediator_Med10"/>
</dbReference>
<accession>A5DSV3</accession>
<organism evidence="7 8">
    <name type="scientific">Lodderomyces elongisporus (strain ATCC 11503 / CBS 2605 / JCM 1781 / NBRC 1676 / NRRL YB-4239)</name>
    <name type="common">Yeast</name>
    <name type="synonym">Saccharomyces elongisporus</name>
    <dbReference type="NCBI Taxonomy" id="379508"/>
    <lineage>
        <taxon>Eukaryota</taxon>
        <taxon>Fungi</taxon>
        <taxon>Dikarya</taxon>
        <taxon>Ascomycota</taxon>
        <taxon>Saccharomycotina</taxon>
        <taxon>Pichiomycetes</taxon>
        <taxon>Debaryomycetaceae</taxon>
        <taxon>Candida/Lodderomyces clade</taxon>
        <taxon>Lodderomyces</taxon>
    </lineage>
</organism>
<dbReference type="OMA" id="QYQRAKM"/>
<evidence type="ECO:0000256" key="1">
    <source>
        <dbReference type="ARBA" id="ARBA00004123"/>
    </source>
</evidence>
<keyword evidence="8" id="KW-1185">Reference proteome</keyword>
<dbReference type="STRING" id="379508.A5DSV3"/>
<dbReference type="HOGENOM" id="CLU_096169_1_0_1"/>
<dbReference type="EMBL" id="CH981524">
    <property type="protein sequence ID" value="EDK42261.1"/>
    <property type="molecule type" value="Genomic_DNA"/>
</dbReference>